<dbReference type="AlphaFoldDB" id="D7BN32"/>
<evidence type="ECO:0000313" key="2">
    <source>
        <dbReference type="Proteomes" id="UP000000376"/>
    </source>
</evidence>
<dbReference type="KEGG" id="ahe:Arch_0593"/>
<dbReference type="EMBL" id="CP002045">
    <property type="protein sequence ID" value="ADH92331.1"/>
    <property type="molecule type" value="Genomic_DNA"/>
</dbReference>
<protein>
    <submittedName>
        <fullName evidence="1">Uncharacterized protein</fullName>
    </submittedName>
</protein>
<keyword evidence="2" id="KW-1185">Reference proteome</keyword>
<name>D7BN32_ARCHD</name>
<reference evidence="1 2" key="1">
    <citation type="journal article" date="2010" name="Stand. Genomic Sci.">
        <title>Complete genome sequence of Arcanobacterium haemolyticum type strain (11018).</title>
        <authorList>
            <person name="Yasawong M."/>
            <person name="Teshima H."/>
            <person name="Lapidus A."/>
            <person name="Nolan M."/>
            <person name="Lucas S."/>
            <person name="Glavina Del Rio T."/>
            <person name="Tice H."/>
            <person name="Cheng J."/>
            <person name="Bruce D."/>
            <person name="Detter C."/>
            <person name="Tapia R."/>
            <person name="Han C."/>
            <person name="Goodwin L."/>
            <person name="Pitluck S."/>
            <person name="Liolios K."/>
            <person name="Ivanova N."/>
            <person name="Mavromatis K."/>
            <person name="Mikhailova N."/>
            <person name="Pati A."/>
            <person name="Chen A."/>
            <person name="Palaniappan K."/>
            <person name="Land M."/>
            <person name="Hauser L."/>
            <person name="Chang Y."/>
            <person name="Jeffries C."/>
            <person name="Rohde M."/>
            <person name="Sikorski J."/>
            <person name="Pukall R."/>
            <person name="Goker M."/>
            <person name="Woyke T."/>
            <person name="Bristow J."/>
            <person name="Eisen J."/>
            <person name="Markowitz V."/>
            <person name="Hugenholtz P."/>
            <person name="Kyrpides N."/>
            <person name="Klenk H."/>
        </authorList>
    </citation>
    <scope>NUCLEOTIDE SEQUENCE [LARGE SCALE GENOMIC DNA]</scope>
    <source>
        <strain evidence="2">ATCC 9345 / DSM 20595 / CCUG 17215 / LMG 16163 / NBRC 15585 / NCTC 8452 / 11018</strain>
    </source>
</reference>
<dbReference type="HOGENOM" id="CLU_3371694_0_0_11"/>
<organism evidence="1 2">
    <name type="scientific">Arcanobacterium haemolyticum (strain ATCC 9345 / DSM 20595 / CCM 5947 / CCUG 17215 / LMG 16163 / NBRC 15585 / NCTC 8452 / 11018)</name>
    <dbReference type="NCBI Taxonomy" id="644284"/>
    <lineage>
        <taxon>Bacteria</taxon>
        <taxon>Bacillati</taxon>
        <taxon>Actinomycetota</taxon>
        <taxon>Actinomycetes</taxon>
        <taxon>Actinomycetales</taxon>
        <taxon>Actinomycetaceae</taxon>
        <taxon>Arcanobacterium</taxon>
    </lineage>
</organism>
<evidence type="ECO:0000313" key="1">
    <source>
        <dbReference type="EMBL" id="ADH92331.1"/>
    </source>
</evidence>
<gene>
    <name evidence="1" type="ordered locus">Arch_0593</name>
</gene>
<accession>D7BN32</accession>
<dbReference type="Proteomes" id="UP000000376">
    <property type="component" value="Chromosome"/>
</dbReference>
<sequence length="34" mass="3817">MSMPMVLPCDPWNQHVLYPYPLDPVTGLTLATDT</sequence>
<proteinExistence type="predicted"/>